<dbReference type="EMBL" id="CP054929">
    <property type="protein sequence ID" value="QKW48866.1"/>
    <property type="molecule type" value="Genomic_DNA"/>
</dbReference>
<evidence type="ECO:0000313" key="2">
    <source>
        <dbReference type="Proteomes" id="UP000509303"/>
    </source>
</evidence>
<gene>
    <name evidence="1" type="ORF">HUT08_04155</name>
</gene>
<dbReference type="Proteomes" id="UP000509303">
    <property type="component" value="Chromosome"/>
</dbReference>
<protein>
    <submittedName>
        <fullName evidence="1">Uncharacterized protein</fullName>
    </submittedName>
</protein>
<organism evidence="1 2">
    <name type="scientific">Streptomyces buecherae</name>
    <dbReference type="NCBI Taxonomy" id="2763006"/>
    <lineage>
        <taxon>Bacteria</taxon>
        <taxon>Bacillati</taxon>
        <taxon>Actinomycetota</taxon>
        <taxon>Actinomycetes</taxon>
        <taxon>Kitasatosporales</taxon>
        <taxon>Streptomycetaceae</taxon>
        <taxon>Streptomyces</taxon>
    </lineage>
</organism>
<sequence length="115" mass="12731">MKFDFRSMNFAGVPGTEIVLEVTRVTAHPDTPPEERVRVVNTGQDWPATDFTLTADACGWPFNEGDVFEVRAKVAKVDGAESEWSAPVRTPPVPYVAPTTPEIDSIKWEVASHIF</sequence>
<dbReference type="AlphaFoldDB" id="A0A7H8N3A0"/>
<proteinExistence type="predicted"/>
<evidence type="ECO:0000313" key="1">
    <source>
        <dbReference type="EMBL" id="QKW48866.1"/>
    </source>
</evidence>
<reference evidence="1 2" key="1">
    <citation type="submission" date="2020-06" db="EMBL/GenBank/DDBJ databases">
        <title>Genome mining for natural products.</title>
        <authorList>
            <person name="Zhang B."/>
            <person name="Shi J."/>
            <person name="Ge H."/>
        </authorList>
    </citation>
    <scope>NUCLEOTIDE SEQUENCE [LARGE SCALE GENOMIC DNA]</scope>
    <source>
        <strain evidence="1 2">NA00687</strain>
    </source>
</reference>
<accession>A0A7H8N3A0</accession>
<keyword evidence="2" id="KW-1185">Reference proteome</keyword>
<name>A0A7H8N3A0_9ACTN</name>
<dbReference type="RefSeq" id="WP_176160598.1">
    <property type="nucleotide sequence ID" value="NZ_CP054929.1"/>
</dbReference>